<evidence type="ECO:0000256" key="1">
    <source>
        <dbReference type="SAM" id="MobiDB-lite"/>
    </source>
</evidence>
<dbReference type="Pfam" id="PF06953">
    <property type="entry name" value="ArsD"/>
    <property type="match status" value="1"/>
</dbReference>
<evidence type="ECO:0000313" key="3">
    <source>
        <dbReference type="Proteomes" id="UP000179540"/>
    </source>
</evidence>
<reference evidence="2 3" key="1">
    <citation type="submission" date="2016-10" db="EMBL/GenBank/DDBJ databases">
        <title>Draft genome sequence of strain LCT isolated from the Shenzhou X spacecraft of China.</title>
        <authorList>
            <person name="Huang B."/>
        </authorList>
    </citation>
    <scope>NUCLEOTIDE SEQUENCE [LARGE SCALE GENOMIC DNA]</scope>
    <source>
        <strain evidence="2 3">LCT-H5</strain>
    </source>
</reference>
<dbReference type="AlphaFoldDB" id="A0A1S2MZG6"/>
<dbReference type="GO" id="GO:0045892">
    <property type="term" value="P:negative regulation of DNA-templated transcription"/>
    <property type="evidence" value="ECO:0007669"/>
    <property type="project" value="InterPro"/>
</dbReference>
<dbReference type="GO" id="GO:0046685">
    <property type="term" value="P:response to arsenic-containing substance"/>
    <property type="evidence" value="ECO:0007669"/>
    <property type="project" value="InterPro"/>
</dbReference>
<evidence type="ECO:0008006" key="4">
    <source>
        <dbReference type="Google" id="ProtNLM"/>
    </source>
</evidence>
<dbReference type="Gene3D" id="3.40.30.10">
    <property type="entry name" value="Glutaredoxin"/>
    <property type="match status" value="1"/>
</dbReference>
<gene>
    <name evidence="2" type="ORF">BK826_07230</name>
</gene>
<protein>
    <recommendedName>
        <fullName evidence="4">Arsenical resistance operon trans-acting repressor ArsD</fullName>
    </recommendedName>
</protein>
<dbReference type="OrthoDB" id="4878764at2"/>
<evidence type="ECO:0000313" key="2">
    <source>
        <dbReference type="EMBL" id="OIJ35522.1"/>
    </source>
</evidence>
<sequence length="216" mass="21448">MSVDLTEVEVFIPDGGPEDAEREAFLDAAEELLEEGLPITVYSRGAHDWAFQECEHVADMVAASGEQVLPITLLGPQIVASWTYPTAEQMRRFARARVPKRKDPRFSSTGAACGPGGGAVGIPGAGGPAAGARIAGAGAAGGAGLAGTGGAQGPAGFAATLAGVRETPRGGPDIGNRRNLMGGDTGDGLAESASDAPAADRQGGGCCGGSCGCTTH</sequence>
<proteinExistence type="predicted"/>
<feature type="region of interest" description="Disordered" evidence="1">
    <location>
        <begin position="167"/>
        <end position="205"/>
    </location>
</feature>
<dbReference type="Proteomes" id="UP000179540">
    <property type="component" value="Unassembled WGS sequence"/>
</dbReference>
<dbReference type="InterPro" id="IPR010712">
    <property type="entry name" value="Arsenical-R_ArsD"/>
</dbReference>
<comment type="caution">
    <text evidence="2">The sequence shown here is derived from an EMBL/GenBank/DDBJ whole genome shotgun (WGS) entry which is preliminary data.</text>
</comment>
<name>A0A1S2MZG6_9MICC</name>
<dbReference type="GO" id="GO:0003677">
    <property type="term" value="F:DNA binding"/>
    <property type="evidence" value="ECO:0007669"/>
    <property type="project" value="InterPro"/>
</dbReference>
<accession>A0A1S2MZG6</accession>
<dbReference type="EMBL" id="MODZ01000008">
    <property type="protein sequence ID" value="OIJ35522.1"/>
    <property type="molecule type" value="Genomic_DNA"/>
</dbReference>
<organism evidence="2 3">
    <name type="scientific">Rothia kristinae</name>
    <dbReference type="NCBI Taxonomy" id="37923"/>
    <lineage>
        <taxon>Bacteria</taxon>
        <taxon>Bacillati</taxon>
        <taxon>Actinomycetota</taxon>
        <taxon>Actinomycetes</taxon>
        <taxon>Micrococcales</taxon>
        <taxon>Micrococcaceae</taxon>
        <taxon>Rothia</taxon>
    </lineage>
</organism>